<name>A0A8H3IAS7_9LECA</name>
<keyword evidence="3" id="KW-1185">Reference proteome</keyword>
<feature type="region of interest" description="Disordered" evidence="1">
    <location>
        <begin position="147"/>
        <end position="166"/>
    </location>
</feature>
<organism evidence="2 3">
    <name type="scientific">Gomphillus americanus</name>
    <dbReference type="NCBI Taxonomy" id="1940652"/>
    <lineage>
        <taxon>Eukaryota</taxon>
        <taxon>Fungi</taxon>
        <taxon>Dikarya</taxon>
        <taxon>Ascomycota</taxon>
        <taxon>Pezizomycotina</taxon>
        <taxon>Lecanoromycetes</taxon>
        <taxon>OSLEUM clade</taxon>
        <taxon>Ostropomycetidae</taxon>
        <taxon>Ostropales</taxon>
        <taxon>Graphidaceae</taxon>
        <taxon>Gomphilloideae</taxon>
        <taxon>Gomphillus</taxon>
    </lineage>
</organism>
<comment type="caution">
    <text evidence="2">The sequence shown here is derived from an EMBL/GenBank/DDBJ whole genome shotgun (WGS) entry which is preliminary data.</text>
</comment>
<dbReference type="EMBL" id="CAJPDQ010000003">
    <property type="protein sequence ID" value="CAF9906699.1"/>
    <property type="molecule type" value="Genomic_DNA"/>
</dbReference>
<protein>
    <submittedName>
        <fullName evidence="2">Uncharacterized protein</fullName>
    </submittedName>
</protein>
<gene>
    <name evidence="2" type="ORF">GOMPHAMPRED_004883</name>
</gene>
<feature type="compositionally biased region" description="Polar residues" evidence="1">
    <location>
        <begin position="213"/>
        <end position="223"/>
    </location>
</feature>
<proteinExistence type="predicted"/>
<feature type="compositionally biased region" description="Basic and acidic residues" evidence="1">
    <location>
        <begin position="290"/>
        <end position="309"/>
    </location>
</feature>
<sequence length="514" mass="57294">MPPKSRAARARFSLPSSNPDSKIRGGIQKTRRSRPLKQWRTSGIVDKQSTLTQIDFVRPASCYHEEELNLDYEDEEDTIRLADAPQEPRPKRRKIETANTNDRRKDTPASTTFAISNDKENEPLWAVPDGQTPVKSVFLTPRKPRNREVFSSQSPVTPLSTRGTRRHLVRKDDSPLKDLPINIPCQPRLYVEDSYKTIDTESTVSRTPEALLNTRSPGSMSKSTYDEDDGASHGKAELICKLEILDSDEELSDTERTQSSQIEELPLNLEGSTLLRSNSMLNTGTISEHTGSEAEIYKPPISDDSRGGKQDSTSGEEVPNTEQANQEPDTLDDILLLRSGRTYSGSRRRSIKLEVLSSSTLEELPRVDSLSQSSSNVPNQTTEVPSSPPTVLADKQSQPRSHQESEASIGQDHVSEAPQSDSQQVTVQLQQESYRLPRVIIPSSQASTASIPSSPVMEEAKARQSCPSRRGWFFNPLSDSQLLPDSIMNFELPRFPRMLGLRRAGSREKGGEEE</sequence>
<feature type="region of interest" description="Disordered" evidence="1">
    <location>
        <begin position="283"/>
        <end position="332"/>
    </location>
</feature>
<evidence type="ECO:0000256" key="1">
    <source>
        <dbReference type="SAM" id="MobiDB-lite"/>
    </source>
</evidence>
<feature type="compositionally biased region" description="Polar residues" evidence="1">
    <location>
        <begin position="149"/>
        <end position="162"/>
    </location>
</feature>
<feature type="region of interest" description="Disordered" evidence="1">
    <location>
        <begin position="362"/>
        <end position="425"/>
    </location>
</feature>
<feature type="region of interest" description="Disordered" evidence="1">
    <location>
        <begin position="74"/>
        <end position="109"/>
    </location>
</feature>
<dbReference type="AlphaFoldDB" id="A0A8H3IAS7"/>
<feature type="compositionally biased region" description="Polar residues" evidence="1">
    <location>
        <begin position="369"/>
        <end position="385"/>
    </location>
</feature>
<feature type="region of interest" description="Disordered" evidence="1">
    <location>
        <begin position="1"/>
        <end position="38"/>
    </location>
</feature>
<evidence type="ECO:0000313" key="3">
    <source>
        <dbReference type="Proteomes" id="UP000664169"/>
    </source>
</evidence>
<feature type="region of interest" description="Disordered" evidence="1">
    <location>
        <begin position="201"/>
        <end position="232"/>
    </location>
</feature>
<evidence type="ECO:0000313" key="2">
    <source>
        <dbReference type="EMBL" id="CAF9906699.1"/>
    </source>
</evidence>
<dbReference type="Proteomes" id="UP000664169">
    <property type="component" value="Unassembled WGS sequence"/>
</dbReference>
<feature type="compositionally biased region" description="Polar residues" evidence="1">
    <location>
        <begin position="310"/>
        <end position="328"/>
    </location>
</feature>
<dbReference type="OrthoDB" id="73788at2759"/>
<reference evidence="2" key="1">
    <citation type="submission" date="2021-03" db="EMBL/GenBank/DDBJ databases">
        <authorList>
            <person name="Tagirdzhanova G."/>
        </authorList>
    </citation>
    <scope>NUCLEOTIDE SEQUENCE</scope>
</reference>
<accession>A0A8H3IAS7</accession>